<dbReference type="Pfam" id="PF01266">
    <property type="entry name" value="DAO"/>
    <property type="match status" value="1"/>
</dbReference>
<evidence type="ECO:0000256" key="1">
    <source>
        <dbReference type="ARBA" id="ARBA00023002"/>
    </source>
</evidence>
<dbReference type="InterPro" id="IPR036188">
    <property type="entry name" value="FAD/NAD-bd_sf"/>
</dbReference>
<dbReference type="SUPFAM" id="SSF51905">
    <property type="entry name" value="FAD/NAD(P)-binding domain"/>
    <property type="match status" value="1"/>
</dbReference>
<dbReference type="AlphaFoldDB" id="A0A858SQK8"/>
<dbReference type="InterPro" id="IPR006076">
    <property type="entry name" value="FAD-dep_OxRdtase"/>
</dbReference>
<dbReference type="Gene3D" id="3.50.50.60">
    <property type="entry name" value="FAD/NAD(P)-binding domain"/>
    <property type="match status" value="1"/>
</dbReference>
<reference evidence="3 4" key="1">
    <citation type="submission" date="2020-02" db="EMBL/GenBank/DDBJ databases">
        <title>Genome sequence of Roseobacter ponti.</title>
        <authorList>
            <person name="Hollensteiner J."/>
            <person name="Schneider D."/>
            <person name="Poehlein A."/>
            <person name="Daniel R."/>
        </authorList>
    </citation>
    <scope>NUCLEOTIDE SEQUENCE [LARGE SCALE GENOMIC DNA]</scope>
    <source>
        <strain evidence="3 4">DSM 106830</strain>
    </source>
</reference>
<name>A0A858SQK8_9RHOB</name>
<proteinExistence type="predicted"/>
<dbReference type="KEGG" id="rpon:G3256_08140"/>
<organism evidence="3 4">
    <name type="scientific">Roseobacter ponti</name>
    <dbReference type="NCBI Taxonomy" id="1891787"/>
    <lineage>
        <taxon>Bacteria</taxon>
        <taxon>Pseudomonadati</taxon>
        <taxon>Pseudomonadota</taxon>
        <taxon>Alphaproteobacteria</taxon>
        <taxon>Rhodobacterales</taxon>
        <taxon>Roseobacteraceae</taxon>
        <taxon>Roseobacter</taxon>
    </lineage>
</organism>
<evidence type="ECO:0000313" key="3">
    <source>
        <dbReference type="EMBL" id="QJF51129.1"/>
    </source>
</evidence>
<keyword evidence="4" id="KW-1185">Reference proteome</keyword>
<dbReference type="PANTHER" id="PTHR13847">
    <property type="entry name" value="SARCOSINE DEHYDROGENASE-RELATED"/>
    <property type="match status" value="1"/>
</dbReference>
<dbReference type="RefSeq" id="WP_169640344.1">
    <property type="nucleotide sequence ID" value="NZ_CP048788.1"/>
</dbReference>
<protein>
    <submittedName>
        <fullName evidence="3">FAD-binding oxidoreductase</fullName>
    </submittedName>
</protein>
<feature type="domain" description="FAD dependent oxidoreductase" evidence="2">
    <location>
        <begin position="31"/>
        <end position="373"/>
    </location>
</feature>
<dbReference type="Gene3D" id="3.30.9.10">
    <property type="entry name" value="D-Amino Acid Oxidase, subunit A, domain 2"/>
    <property type="match status" value="1"/>
</dbReference>
<dbReference type="PANTHER" id="PTHR13847:SF281">
    <property type="entry name" value="FAD DEPENDENT OXIDOREDUCTASE DOMAIN-CONTAINING PROTEIN"/>
    <property type="match status" value="1"/>
</dbReference>
<evidence type="ECO:0000313" key="4">
    <source>
        <dbReference type="Proteomes" id="UP000503308"/>
    </source>
</evidence>
<dbReference type="GO" id="GO:0005737">
    <property type="term" value="C:cytoplasm"/>
    <property type="evidence" value="ECO:0007669"/>
    <property type="project" value="TreeGrafter"/>
</dbReference>
<sequence>MFTDDFRPAPYWWDHAPREDPTPADLPKTVDVLVIGSGYTGLHAALRAARAGRSVLVVEAQAPGHGASSRNGGQISTSVKPGKAALIRKYGAETANGILADGQASREYIEEFVRSEDIACDFKVPGRFHGAHTARQYDKLAAGAGVNDAFMVPRASQHEELGTNAYFGGIVYPHHASLHPGRYHAGLLEKVRAAGVQLVSHCPVEALEPENGVTRVRTRHGSVKAGRVIVATNGYTTGLTPSLQRRVIPIGSYIIATEELPKAVMDRLMPKDRILSDTRSLVYYYRPSPDRKRILFGGRVSLRETDARATAPLLRAELIRLFPELGDVRISHSWSGFVGYTFDSLMHIGQDGGIYYAMGYCGSGVGMASYLGMKLGLMAVDDPAGKTTLAKLPFPGRPYYRGDPWFLAPSIAAYRLRDRLGF</sequence>
<dbReference type="GO" id="GO:0016491">
    <property type="term" value="F:oxidoreductase activity"/>
    <property type="evidence" value="ECO:0007669"/>
    <property type="project" value="UniProtKB-KW"/>
</dbReference>
<evidence type="ECO:0000259" key="2">
    <source>
        <dbReference type="Pfam" id="PF01266"/>
    </source>
</evidence>
<accession>A0A858SQK8</accession>
<dbReference type="EMBL" id="CP048788">
    <property type="protein sequence ID" value="QJF51129.1"/>
    <property type="molecule type" value="Genomic_DNA"/>
</dbReference>
<dbReference type="Proteomes" id="UP000503308">
    <property type="component" value="Chromosome"/>
</dbReference>
<keyword evidence="1" id="KW-0560">Oxidoreductase</keyword>
<gene>
    <name evidence="3" type="ORF">G3256_08140</name>
</gene>